<comment type="caution">
    <text evidence="1">The sequence shown here is derived from an EMBL/GenBank/DDBJ whole genome shotgun (WGS) entry which is preliminary data.</text>
</comment>
<accession>A0A7C9HLA9</accession>
<dbReference type="Proteomes" id="UP000479692">
    <property type="component" value="Unassembled WGS sequence"/>
</dbReference>
<dbReference type="RefSeq" id="WP_156640734.1">
    <property type="nucleotide sequence ID" value="NZ_WOXT01000001.1"/>
</dbReference>
<proteinExistence type="predicted"/>
<name>A0A7C9HLA9_9GAMM</name>
<sequence>MSIATKLEEALANPYDFKVWLSFAFNEGHEVLALVKAMESAPIVEIDGEGPDVALIANGSSLDNAITSARVCAMHGKRVALVEPPK</sequence>
<evidence type="ECO:0000313" key="1">
    <source>
        <dbReference type="EMBL" id="MUV13550.1"/>
    </source>
</evidence>
<keyword evidence="2" id="KW-1185">Reference proteome</keyword>
<dbReference type="EMBL" id="WOXT01000001">
    <property type="protein sequence ID" value="MUV13550.1"/>
    <property type="molecule type" value="Genomic_DNA"/>
</dbReference>
<evidence type="ECO:0000313" key="2">
    <source>
        <dbReference type="Proteomes" id="UP000479692"/>
    </source>
</evidence>
<reference evidence="1 2" key="1">
    <citation type="submission" date="2019-12" db="EMBL/GenBank/DDBJ databases">
        <authorList>
            <person name="Xu J."/>
        </authorList>
    </citation>
    <scope>NUCLEOTIDE SEQUENCE [LARGE SCALE GENOMIC DNA]</scope>
    <source>
        <strain evidence="1 2">HX-5-24</strain>
    </source>
</reference>
<dbReference type="AlphaFoldDB" id="A0A7C9HLA9"/>
<protein>
    <submittedName>
        <fullName evidence="1">Uncharacterized protein</fullName>
    </submittedName>
</protein>
<organism evidence="1 2">
    <name type="scientific">Noviluteimonas gilva</name>
    <dbReference type="NCBI Taxonomy" id="2682097"/>
    <lineage>
        <taxon>Bacteria</taxon>
        <taxon>Pseudomonadati</taxon>
        <taxon>Pseudomonadota</taxon>
        <taxon>Gammaproteobacteria</taxon>
        <taxon>Lysobacterales</taxon>
        <taxon>Lysobacteraceae</taxon>
        <taxon>Noviluteimonas</taxon>
    </lineage>
</organism>
<gene>
    <name evidence="1" type="ORF">GN331_04930</name>
</gene>